<organism evidence="8 9">
    <name type="scientific">Besnoitia besnoiti</name>
    <name type="common">Apicomplexan protozoan</name>
    <dbReference type="NCBI Taxonomy" id="94643"/>
    <lineage>
        <taxon>Eukaryota</taxon>
        <taxon>Sar</taxon>
        <taxon>Alveolata</taxon>
        <taxon>Apicomplexa</taxon>
        <taxon>Conoidasida</taxon>
        <taxon>Coccidia</taxon>
        <taxon>Eucoccidiorida</taxon>
        <taxon>Eimeriorina</taxon>
        <taxon>Sarcocystidae</taxon>
        <taxon>Besnoitia</taxon>
    </lineage>
</organism>
<dbReference type="GO" id="GO:0019185">
    <property type="term" value="C:snRNA-activating protein complex"/>
    <property type="evidence" value="ECO:0007669"/>
    <property type="project" value="TreeGrafter"/>
</dbReference>
<dbReference type="PANTHER" id="PTHR46621:SF1">
    <property type="entry name" value="SNRNA-ACTIVATING PROTEIN COMPLEX SUBUNIT 4"/>
    <property type="match status" value="1"/>
</dbReference>
<comment type="caution">
    <text evidence="8">The sequence shown here is derived from an EMBL/GenBank/DDBJ whole genome shotgun (WGS) entry which is preliminary data.</text>
</comment>
<dbReference type="VEuPathDB" id="ToxoDB:BESB_000150"/>
<dbReference type="SMART" id="SM00717">
    <property type="entry name" value="SANT"/>
    <property type="match status" value="3"/>
</dbReference>
<dbReference type="InterPro" id="IPR001005">
    <property type="entry name" value="SANT/Myb"/>
</dbReference>
<feature type="compositionally biased region" description="Basic and acidic residues" evidence="5">
    <location>
        <begin position="614"/>
        <end position="627"/>
    </location>
</feature>
<feature type="compositionally biased region" description="Pro residues" evidence="5">
    <location>
        <begin position="1187"/>
        <end position="1203"/>
    </location>
</feature>
<feature type="compositionally biased region" description="Polar residues" evidence="5">
    <location>
        <begin position="1554"/>
        <end position="1564"/>
    </location>
</feature>
<dbReference type="EMBL" id="NWUJ01000001">
    <property type="protein sequence ID" value="PFH37673.1"/>
    <property type="molecule type" value="Genomic_DNA"/>
</dbReference>
<feature type="region of interest" description="Disordered" evidence="5">
    <location>
        <begin position="247"/>
        <end position="267"/>
    </location>
</feature>
<evidence type="ECO:0008006" key="10">
    <source>
        <dbReference type="Google" id="ProtNLM"/>
    </source>
</evidence>
<sequence>MNVSVSVPSHYSYRRQPSALIDCPREPRDSRPATIQRQKRPSSVKSLLSHLPRANSLVPQGPENEETHGQFTFPPAPSAAFASAMASPPPRSPVSSLNPCVSLLNGLQESEAHAVERFAVLCCLERRIEAEAARLARLLDRMRAQRIRLQFQQQQPRQFRGSERGGGKRRWRGRVDECGGSESEEDEGKSMSLLLNEAGQPLPSNPDAIHIWTLRNRLQHLSRGSSRAKLSAAASKAGALVCPSAATAPGKARGEKGSEAEKKIPQSAVWERGDPGWSSAILRWQLERLKVKRRRRVKKEEDGGAGEKGGSGEPEDRDEEAEEREEEEAAVRERMAAADLRVFRSFVRELCKTLVSIPISTHAVRALFDYCRVHSSSPHALPASSEEAWLPLTPGEVHPSKLLYATRSLLLASRRLCMGSAAAAGVHVPAPIPTLAEVLRVVCTAVSASLPPSVSWAFTPAECLTKFINSVQARDDPVSGFLFASGGHDARGAESSLAVAPSHTSGVVGSGGPQVTGENRGPRPAATPSSSSSHAPLACPHEDAAARAGALSGQDFRLLASVEEAIVRGLGQVAEASQRTGAAEKEGRGEATDEETGALRRGRQAAHTKPGKSKRGERPLARMRQEADANEAEGDPHAGLLSLRARSSAAGVGADAGYGDGQSGAFYSGATLSAGIRAALSRCDQVPILFFSSLVAQPVTPFSVFQVYLHLKKRSSEQHDLVAHRRWWAAEEDAALLRAVESVGVQQRGAGKWMKVAAMLPGRTNNQCRARYLYLSVEGKRHGLFSALEDIRLQILVSCYGRGTWGKIARHLRGRTEMKCRERYENCLHEEVKSLPWTVSEVSLLQVAASFYHQDWRKVARVVTGRPAESCREKFEELEVHAELERACVRLLRLSGPETEDAGDAAAEERSKLRLHSTEGGGREGVGWPPHGESGSLETASHSDLSVVAWAQSHVASLLRLFLTSCPQLFPASVHAAVMSQRSSASPSWRPFPALSSEDAVPNGGRLLNPTSDVWRASDLAETQAPAGAQERADQEGEGACSHAGGARSAGARGEAIQFARYLDGVYAMLGFPDSPSSTPLRLDGSRHCVSSVGRSLSESPGGVAGGLGSKEGDGRAGINPQGVVSSAPFSFSASEASPSLSALFSPLASLVEASPGSFAAPGGGAPHVPPHPLAPPSPSLLCLPPAPCPPSSSSEPPAPPVSALPAGVEAPEGKGDESPGAETDDAIPPSVPPEVVKRARDTVRACLFLLLRLEKSIGFDATEHAPRLIGLLKGAAGRRSGETSAAKSLARRFEGPLTGTTGICGSSPLAGQHSRPKGARRTRGRETDKQTHTQFPLVSLPEFLEGGLPSEPCLPDPRLPATALLPVVEGLLRWLAAKPSPWPAGGSQRSSPHRVPRDRASLDGCASRAVRDPLATKEGGDELSGPLGPSSGGGGDAGGLWESAGCAVPRMSASRAEAGFDRLDPFAPHPEGPRRQSAVLTSKRLALRRLQRRPLPAALVEAATKAAAAEMKRRGLDQEARVSSGVQRGKDVRQRTESFPSVSSPASAEDGSQPDNVAPSSMPQAWLSCRDEQGSVEGEQREGPGFGDVRGGGLARQGGSPRDSTTRRNPAHEDRQEDLLCADDHLMPRWRDGEVASILPEPVRQQAEGSPSGACGLETHSTADLARERSAVACERKRGGRGRRNALPRRQRRASGCSERRTGRQVRASEEAGESLRDSPMARLDTRDSSTDGPRVRAEREEDLSTGNTSDAEPMAERQAKETARSTRRSAQRQTQKGQGSESEKGDPSDPGAGRGRQVLYEGDIAEGLAIGCHGGDVDVRQMCERVVVGLPLIDGKTGKAFTEGEAHRLAWDVAERLRTLEQGDMP</sequence>
<feature type="region of interest" description="Disordered" evidence="5">
    <location>
        <begin position="1669"/>
        <end position="1798"/>
    </location>
</feature>
<feature type="region of interest" description="Disordered" evidence="5">
    <location>
        <begin position="899"/>
        <end position="937"/>
    </location>
</feature>
<dbReference type="STRING" id="94643.A0A2A9MNW5"/>
<feature type="compositionally biased region" description="Basic and acidic residues" evidence="5">
    <location>
        <begin position="1669"/>
        <end position="1678"/>
    </location>
</feature>
<evidence type="ECO:0000259" key="6">
    <source>
        <dbReference type="PROSITE" id="PS50090"/>
    </source>
</evidence>
<feature type="region of interest" description="Disordered" evidence="5">
    <location>
        <begin position="295"/>
        <end position="330"/>
    </location>
</feature>
<feature type="compositionally biased region" description="Basic and acidic residues" evidence="5">
    <location>
        <begin position="1725"/>
        <end position="1741"/>
    </location>
</feature>
<feature type="domain" description="Myb-like" evidence="6">
    <location>
        <begin position="829"/>
        <end position="879"/>
    </location>
</feature>
<feature type="domain" description="Myb-like" evidence="6">
    <location>
        <begin position="777"/>
        <end position="828"/>
    </location>
</feature>
<dbReference type="PROSITE" id="PS50090">
    <property type="entry name" value="MYB_LIKE"/>
    <property type="match status" value="3"/>
</dbReference>
<proteinExistence type="predicted"/>
<feature type="compositionally biased region" description="Basic and acidic residues" evidence="5">
    <location>
        <begin position="1570"/>
        <end position="1583"/>
    </location>
</feature>
<feature type="compositionally biased region" description="Acidic residues" evidence="5">
    <location>
        <begin position="313"/>
        <end position="328"/>
    </location>
</feature>
<dbReference type="CDD" id="cd00167">
    <property type="entry name" value="SANT"/>
    <property type="match status" value="3"/>
</dbReference>
<feature type="region of interest" description="Disordered" evidence="5">
    <location>
        <begin position="1022"/>
        <end position="1048"/>
    </location>
</feature>
<dbReference type="Proteomes" id="UP000224006">
    <property type="component" value="Chromosome I"/>
</dbReference>
<name>A0A2A9MNW5_BESBE</name>
<dbReference type="GeneID" id="40305078"/>
<feature type="compositionally biased region" description="Basic residues" evidence="5">
    <location>
        <begin position="1679"/>
        <end position="1694"/>
    </location>
</feature>
<feature type="compositionally biased region" description="Basic and acidic residues" evidence="5">
    <location>
        <begin position="1756"/>
        <end position="1766"/>
    </location>
</feature>
<dbReference type="OrthoDB" id="2143914at2759"/>
<feature type="compositionally biased region" description="Polar residues" evidence="5">
    <location>
        <begin position="1538"/>
        <end position="1547"/>
    </location>
</feature>
<evidence type="ECO:0000256" key="3">
    <source>
        <dbReference type="ARBA" id="ARBA00023163"/>
    </source>
</evidence>
<dbReference type="GO" id="GO:0001006">
    <property type="term" value="F:RNA polymerase III type 3 promoter sequence-specific DNA binding"/>
    <property type="evidence" value="ECO:0007669"/>
    <property type="project" value="TreeGrafter"/>
</dbReference>
<dbReference type="Pfam" id="PF13921">
    <property type="entry name" value="Myb_DNA-bind_6"/>
    <property type="match status" value="1"/>
</dbReference>
<feature type="compositionally biased region" description="Basic and acidic residues" evidence="5">
    <location>
        <begin position="1605"/>
        <end position="1625"/>
    </location>
</feature>
<keyword evidence="9" id="KW-1185">Reference proteome</keyword>
<feature type="compositionally biased region" description="Basic and acidic residues" evidence="5">
    <location>
        <begin position="1410"/>
        <end position="1421"/>
    </location>
</feature>
<keyword evidence="1" id="KW-0805">Transcription regulation</keyword>
<feature type="region of interest" description="Disordered" evidence="5">
    <location>
        <begin position="574"/>
        <end position="635"/>
    </location>
</feature>
<evidence type="ECO:0000313" key="9">
    <source>
        <dbReference type="Proteomes" id="UP000224006"/>
    </source>
</evidence>
<feature type="compositionally biased region" description="Basic and acidic residues" evidence="5">
    <location>
        <begin position="1512"/>
        <end position="1521"/>
    </location>
</feature>
<keyword evidence="3" id="KW-0804">Transcription</keyword>
<evidence type="ECO:0000256" key="5">
    <source>
        <dbReference type="SAM" id="MobiDB-lite"/>
    </source>
</evidence>
<feature type="region of interest" description="Disordered" evidence="5">
    <location>
        <begin position="152"/>
        <end position="190"/>
    </location>
</feature>
<feature type="region of interest" description="Disordered" evidence="5">
    <location>
        <begin position="1381"/>
        <end position="1442"/>
    </location>
</feature>
<dbReference type="KEGG" id="bbes:BESB_000150"/>
<dbReference type="GO" id="GO:0000978">
    <property type="term" value="F:RNA polymerase II cis-regulatory region sequence-specific DNA binding"/>
    <property type="evidence" value="ECO:0007669"/>
    <property type="project" value="TreeGrafter"/>
</dbReference>
<feature type="compositionally biased region" description="Basic and acidic residues" evidence="5">
    <location>
        <begin position="1699"/>
        <end position="1718"/>
    </location>
</feature>
<dbReference type="InterPro" id="IPR017930">
    <property type="entry name" value="Myb_dom"/>
</dbReference>
<feature type="domain" description="HTH myb-type" evidence="7">
    <location>
        <begin position="728"/>
        <end position="771"/>
    </location>
</feature>
<dbReference type="Pfam" id="PF00249">
    <property type="entry name" value="Myb_DNA-binding"/>
    <property type="match status" value="1"/>
</dbReference>
<dbReference type="InterPro" id="IPR051575">
    <property type="entry name" value="Myb-like_DNA-bd"/>
</dbReference>
<feature type="region of interest" description="Disordered" evidence="5">
    <location>
        <begin position="1645"/>
        <end position="1664"/>
    </location>
</feature>
<feature type="region of interest" description="Disordered" evidence="5">
    <location>
        <begin position="16"/>
        <end position="76"/>
    </location>
</feature>
<feature type="domain" description="Myb-like" evidence="6">
    <location>
        <begin position="728"/>
        <end position="776"/>
    </location>
</feature>
<evidence type="ECO:0000256" key="1">
    <source>
        <dbReference type="ARBA" id="ARBA00023015"/>
    </source>
</evidence>
<feature type="compositionally biased region" description="Basic residues" evidence="5">
    <location>
        <begin position="1315"/>
        <end position="1324"/>
    </location>
</feature>
<feature type="compositionally biased region" description="Gly residues" evidence="5">
    <location>
        <begin position="1585"/>
        <end position="1597"/>
    </location>
</feature>
<dbReference type="InterPro" id="IPR009057">
    <property type="entry name" value="Homeodomain-like_sf"/>
</dbReference>
<dbReference type="RefSeq" id="XP_029221682.1">
    <property type="nucleotide sequence ID" value="XM_029358770.1"/>
</dbReference>
<evidence type="ECO:0000256" key="4">
    <source>
        <dbReference type="ARBA" id="ARBA00023242"/>
    </source>
</evidence>
<keyword evidence="4" id="KW-0539">Nucleus</keyword>
<protein>
    <recommendedName>
        <fullName evidence="10">Myb family DNA-binding domain-containing protein</fullName>
    </recommendedName>
</protein>
<dbReference type="GO" id="GO:0042796">
    <property type="term" value="P:snRNA transcription by RNA polymerase III"/>
    <property type="evidence" value="ECO:0007669"/>
    <property type="project" value="TreeGrafter"/>
</dbReference>
<feature type="domain" description="HTH myb-type" evidence="7">
    <location>
        <begin position="780"/>
        <end position="832"/>
    </location>
</feature>
<dbReference type="PROSITE" id="PS51294">
    <property type="entry name" value="HTH_MYB"/>
    <property type="match status" value="2"/>
</dbReference>
<evidence type="ECO:0000313" key="8">
    <source>
        <dbReference type="EMBL" id="PFH37673.1"/>
    </source>
</evidence>
<feature type="region of interest" description="Disordered" evidence="5">
    <location>
        <begin position="1187"/>
        <end position="1235"/>
    </location>
</feature>
<feature type="compositionally biased region" description="Basic and acidic residues" evidence="5">
    <location>
        <begin position="582"/>
        <end position="591"/>
    </location>
</feature>
<feature type="region of interest" description="Disordered" evidence="5">
    <location>
        <begin position="1512"/>
        <end position="1625"/>
    </location>
</feature>
<feature type="compositionally biased region" description="Basic residues" evidence="5">
    <location>
        <begin position="600"/>
        <end position="613"/>
    </location>
</feature>
<feature type="region of interest" description="Disordered" evidence="5">
    <location>
        <begin position="1092"/>
        <end position="1122"/>
    </location>
</feature>
<feature type="compositionally biased region" description="Basic and acidic residues" evidence="5">
    <location>
        <begin position="252"/>
        <end position="264"/>
    </location>
</feature>
<gene>
    <name evidence="8" type="ORF">BESB_000150</name>
</gene>
<evidence type="ECO:0000256" key="2">
    <source>
        <dbReference type="ARBA" id="ARBA00023125"/>
    </source>
</evidence>
<dbReference type="GO" id="GO:0042795">
    <property type="term" value="P:snRNA transcription by RNA polymerase II"/>
    <property type="evidence" value="ECO:0007669"/>
    <property type="project" value="TreeGrafter"/>
</dbReference>
<dbReference type="SUPFAM" id="SSF46689">
    <property type="entry name" value="Homeodomain-like"/>
    <property type="match status" value="2"/>
</dbReference>
<evidence type="ECO:0000259" key="7">
    <source>
        <dbReference type="PROSITE" id="PS51294"/>
    </source>
</evidence>
<feature type="compositionally biased region" description="Low complexity" evidence="5">
    <location>
        <begin position="1039"/>
        <end position="1048"/>
    </location>
</feature>
<feature type="region of interest" description="Disordered" evidence="5">
    <location>
        <begin position="494"/>
        <end position="540"/>
    </location>
</feature>
<keyword evidence="2" id="KW-0238">DNA-binding</keyword>
<feature type="compositionally biased region" description="Low complexity" evidence="5">
    <location>
        <begin position="522"/>
        <end position="539"/>
    </location>
</feature>
<reference evidence="8 9" key="1">
    <citation type="submission" date="2017-09" db="EMBL/GenBank/DDBJ databases">
        <title>Genome sequencing of Besnoitia besnoiti strain Bb-Ger1.</title>
        <authorList>
            <person name="Schares G."/>
            <person name="Venepally P."/>
            <person name="Lorenzi H.A."/>
        </authorList>
    </citation>
    <scope>NUCLEOTIDE SEQUENCE [LARGE SCALE GENOMIC DNA]</scope>
    <source>
        <strain evidence="8 9">Bb-Ger1</strain>
    </source>
</reference>
<dbReference type="Gene3D" id="1.10.10.60">
    <property type="entry name" value="Homeodomain-like"/>
    <property type="match status" value="3"/>
</dbReference>
<accession>A0A2A9MNW5</accession>
<feature type="region of interest" description="Disordered" evidence="5">
    <location>
        <begin position="1297"/>
        <end position="1335"/>
    </location>
</feature>
<dbReference type="PANTHER" id="PTHR46621">
    <property type="entry name" value="SNRNA-ACTIVATING PROTEIN COMPLEX SUBUNIT 4"/>
    <property type="match status" value="1"/>
</dbReference>